<dbReference type="EMBL" id="AM711867">
    <property type="protein sequence ID" value="CAN00156.1"/>
    <property type="molecule type" value="Genomic_DNA"/>
</dbReference>
<feature type="region of interest" description="Disordered" evidence="1">
    <location>
        <begin position="20"/>
        <end position="40"/>
    </location>
</feature>
<dbReference type="Pfam" id="PF04245">
    <property type="entry name" value="NA37"/>
    <property type="match status" value="1"/>
</dbReference>
<dbReference type="GO" id="GO:0009295">
    <property type="term" value="C:nucleoid"/>
    <property type="evidence" value="ECO:0007669"/>
    <property type="project" value="InterPro"/>
</dbReference>
<reference evidence="2 3" key="1">
    <citation type="journal article" date="2008" name="J. Bacteriol.">
        <title>The genome sequence of the tomato-pathogenic actinomycete Clavibacter michiganensis subsp. michiganensis NCPPB382 reveals a large island involved in pathogenicity.</title>
        <authorList>
            <person name="Gartemann K.H."/>
            <person name="Abt B."/>
            <person name="Bekel T."/>
            <person name="Burger A."/>
            <person name="Engemann J."/>
            <person name="Flugel M."/>
            <person name="Gaigalat L."/>
            <person name="Goesmann A."/>
            <person name="Grafen I."/>
            <person name="Kalinowski J."/>
            <person name="Kaup O."/>
            <person name="Kirchner O."/>
            <person name="Krause L."/>
            <person name="Linke B."/>
            <person name="McHardy A."/>
            <person name="Meyer F."/>
            <person name="Pohle S."/>
            <person name="Ruckert C."/>
            <person name="Schneiker S."/>
            <person name="Zellermann E.M."/>
            <person name="Puhler A."/>
            <person name="Eichenlaub R."/>
            <person name="Kaiser O."/>
            <person name="Bartels D."/>
        </authorList>
    </citation>
    <scope>NUCLEOTIDE SEQUENCE [LARGE SCALE GENOMIC DNA]</scope>
    <source>
        <strain evidence="2 3">NCPPB 382</strain>
    </source>
</reference>
<dbReference type="KEGG" id="cmi:CMM_0136"/>
<protein>
    <recommendedName>
        <fullName evidence="4">Nucleoid-associated protein</fullName>
    </recommendedName>
</protein>
<dbReference type="InterPro" id="IPR007358">
    <property type="entry name" value="Nucleoid_associated_NdpA"/>
</dbReference>
<dbReference type="RefSeq" id="WP_011931355.1">
    <property type="nucleotide sequence ID" value="NC_009480.1"/>
</dbReference>
<evidence type="ECO:0008006" key="4">
    <source>
        <dbReference type="Google" id="ProtNLM"/>
    </source>
</evidence>
<dbReference type="AlphaFoldDB" id="A5CM71"/>
<keyword evidence="3" id="KW-1185">Reference proteome</keyword>
<accession>A5CM71</accession>
<proteinExistence type="predicted"/>
<organism evidence="2 3">
    <name type="scientific">Clavibacter michiganensis subsp. michiganensis (strain NCPPB 382)</name>
    <dbReference type="NCBI Taxonomy" id="443906"/>
    <lineage>
        <taxon>Bacteria</taxon>
        <taxon>Bacillati</taxon>
        <taxon>Actinomycetota</taxon>
        <taxon>Actinomycetes</taxon>
        <taxon>Micrococcales</taxon>
        <taxon>Microbacteriaceae</taxon>
        <taxon>Clavibacter</taxon>
    </lineage>
</organism>
<dbReference type="OrthoDB" id="5177814at2"/>
<gene>
    <name evidence="2" type="ordered locus">CMM_0136</name>
</gene>
<evidence type="ECO:0000313" key="2">
    <source>
        <dbReference type="EMBL" id="CAN00156.1"/>
    </source>
</evidence>
<dbReference type="Proteomes" id="UP000001564">
    <property type="component" value="Chromosome"/>
</dbReference>
<name>A5CM71_CLAM3</name>
<evidence type="ECO:0000256" key="1">
    <source>
        <dbReference type="SAM" id="MobiDB-lite"/>
    </source>
</evidence>
<feature type="compositionally biased region" description="Polar residues" evidence="1">
    <location>
        <begin position="22"/>
        <end position="37"/>
    </location>
</feature>
<dbReference type="HOGENOM" id="CLU_803394_0_0_11"/>
<sequence>MPYVDALTLDQTMLHEIPRGRQQASGGQQPLYSSAPTPLNADTDRFIREEMLQPAFAFAREVVATEDYGSPVPDLVRAALNDSTQLADSSRDIADWMHKKQTNGSSAGVFMAALASSSSGPKFIILKAEHQEGVRLNHQTSGGSVVFEVEHLSELIMGQNSRVYKIALMWVNEDGQLVGLMVDKQNGASFADYFLQQFLGCDLTHRAEVQTEAFVKTVTAFINSPLLAEEKRTRYATAAVAVLESPAPQLNPKAFIAEFMDAEDRDSFAEMLPLQIRSSTFAKDTRLVKQNIGGLKLKTSSGVTITASSEAMQNGTVTVDSNANAGPQIVIKGTAESLQLSGPPR</sequence>
<dbReference type="eggNOG" id="ENOG5032JZ4">
    <property type="taxonomic scope" value="Bacteria"/>
</dbReference>
<evidence type="ECO:0000313" key="3">
    <source>
        <dbReference type="Proteomes" id="UP000001564"/>
    </source>
</evidence>